<evidence type="ECO:0000313" key="2">
    <source>
        <dbReference type="EMBL" id="GAA0928528.1"/>
    </source>
</evidence>
<evidence type="ECO:0000313" key="3">
    <source>
        <dbReference type="Proteomes" id="UP001501578"/>
    </source>
</evidence>
<keyword evidence="1" id="KW-0812">Transmembrane</keyword>
<gene>
    <name evidence="2" type="ORF">GCM10009560_31650</name>
</gene>
<keyword evidence="3" id="KW-1185">Reference proteome</keyword>
<reference evidence="2 3" key="1">
    <citation type="journal article" date="2019" name="Int. J. Syst. Evol. Microbiol.">
        <title>The Global Catalogue of Microorganisms (GCM) 10K type strain sequencing project: providing services to taxonomists for standard genome sequencing and annotation.</title>
        <authorList>
            <consortium name="The Broad Institute Genomics Platform"/>
            <consortium name="The Broad Institute Genome Sequencing Center for Infectious Disease"/>
            <person name="Wu L."/>
            <person name="Ma J."/>
        </authorList>
    </citation>
    <scope>NUCLEOTIDE SEQUENCE [LARGE SCALE GENOMIC DNA]</scope>
    <source>
        <strain evidence="2 3">JCM 11136</strain>
    </source>
</reference>
<dbReference type="RefSeq" id="WP_343950613.1">
    <property type="nucleotide sequence ID" value="NZ_BAAAHQ010000015.1"/>
</dbReference>
<dbReference type="EMBL" id="BAAAHQ010000015">
    <property type="protein sequence ID" value="GAA0928528.1"/>
    <property type="molecule type" value="Genomic_DNA"/>
</dbReference>
<protein>
    <submittedName>
        <fullName evidence="2">ABC transporter permease subunit</fullName>
    </submittedName>
</protein>
<sequence length="252" mass="26600">MSVLASEWVKIRSIRSGYVSIGAGLAALAVGALIAWSAIAMYDTATPSMRRSASIAEVEEVVVMLPQLSMGILGVLTWVSDRVLRTSLTLVPRRLPVLTAKAVVVAALGLAVGVVTVFGTFFLVHLMLDGRYPVATFAERWPTLAVTGLSVMVYALLGLGLGAVLRRTGAAVAVLAGLVYVLPMLFNQLPAPWNERVNSVMIAALPRQISGASLENSVFGDILPPVVAALVLAAYAVVPLLAGAWLLRRRDA</sequence>
<organism evidence="2 3">
    <name type="scientific">Nonomuraea longicatena</name>
    <dbReference type="NCBI Taxonomy" id="83682"/>
    <lineage>
        <taxon>Bacteria</taxon>
        <taxon>Bacillati</taxon>
        <taxon>Actinomycetota</taxon>
        <taxon>Actinomycetes</taxon>
        <taxon>Streptosporangiales</taxon>
        <taxon>Streptosporangiaceae</taxon>
        <taxon>Nonomuraea</taxon>
    </lineage>
</organism>
<proteinExistence type="predicted"/>
<feature type="transmembrane region" description="Helical" evidence="1">
    <location>
        <begin position="144"/>
        <end position="165"/>
    </location>
</feature>
<feature type="transmembrane region" description="Helical" evidence="1">
    <location>
        <begin position="222"/>
        <end position="247"/>
    </location>
</feature>
<name>A0ABN1PHY8_9ACTN</name>
<evidence type="ECO:0000256" key="1">
    <source>
        <dbReference type="SAM" id="Phobius"/>
    </source>
</evidence>
<accession>A0ABN1PHY8</accession>
<dbReference type="Proteomes" id="UP001501578">
    <property type="component" value="Unassembled WGS sequence"/>
</dbReference>
<comment type="caution">
    <text evidence="2">The sequence shown here is derived from an EMBL/GenBank/DDBJ whole genome shotgun (WGS) entry which is preliminary data.</text>
</comment>
<keyword evidence="1" id="KW-0472">Membrane</keyword>
<feature type="transmembrane region" description="Helical" evidence="1">
    <location>
        <begin position="61"/>
        <end position="79"/>
    </location>
</feature>
<feature type="transmembrane region" description="Helical" evidence="1">
    <location>
        <begin position="21"/>
        <end position="41"/>
    </location>
</feature>
<keyword evidence="1" id="KW-1133">Transmembrane helix</keyword>
<feature type="transmembrane region" description="Helical" evidence="1">
    <location>
        <begin position="100"/>
        <end position="124"/>
    </location>
</feature>
<feature type="transmembrane region" description="Helical" evidence="1">
    <location>
        <begin position="172"/>
        <end position="191"/>
    </location>
</feature>